<feature type="chain" id="PRO_5042295253" description="Glutamate receptor" evidence="16">
    <location>
        <begin position="26"/>
        <end position="862"/>
    </location>
</feature>
<protein>
    <recommendedName>
        <fullName evidence="13">Glutamate receptor</fullName>
    </recommendedName>
</protein>
<dbReference type="InterPro" id="IPR001320">
    <property type="entry name" value="Iontro_rcpt_C"/>
</dbReference>
<keyword evidence="9 13" id="KW-0675">Receptor</keyword>
<dbReference type="SUPFAM" id="SSF53822">
    <property type="entry name" value="Periplasmic binding protein-like I"/>
    <property type="match status" value="1"/>
</dbReference>
<keyword evidence="4 15" id="KW-0812">Transmembrane</keyword>
<evidence type="ECO:0000313" key="18">
    <source>
        <dbReference type="EMBL" id="KAK2638881.1"/>
    </source>
</evidence>
<dbReference type="CDD" id="cd19990">
    <property type="entry name" value="PBP1_GABAb_receptor_plant"/>
    <property type="match status" value="1"/>
</dbReference>
<feature type="transmembrane region" description="Helical" evidence="15">
    <location>
        <begin position="560"/>
        <end position="578"/>
    </location>
</feature>
<evidence type="ECO:0000256" key="5">
    <source>
        <dbReference type="ARBA" id="ARBA00022729"/>
    </source>
</evidence>
<evidence type="ECO:0000256" key="13">
    <source>
        <dbReference type="PIRNR" id="PIRNR037090"/>
    </source>
</evidence>
<evidence type="ECO:0000256" key="15">
    <source>
        <dbReference type="SAM" id="Phobius"/>
    </source>
</evidence>
<dbReference type="InterPro" id="IPR015683">
    <property type="entry name" value="Ionotropic_Glu_rcpt"/>
</dbReference>
<feature type="transmembrane region" description="Helical" evidence="15">
    <location>
        <begin position="590"/>
        <end position="608"/>
    </location>
</feature>
<comment type="similarity">
    <text evidence="2 13">Belongs to the glutamate-gated ion channel (TC 1.A.10.1) family.</text>
</comment>
<evidence type="ECO:0000259" key="17">
    <source>
        <dbReference type="SMART" id="SM00079"/>
    </source>
</evidence>
<keyword evidence="12 13" id="KW-0407">Ion channel</keyword>
<dbReference type="CDD" id="cd13686">
    <property type="entry name" value="GluR_Plant"/>
    <property type="match status" value="1"/>
</dbReference>
<keyword evidence="7 13" id="KW-0406">Ion transport</keyword>
<evidence type="ECO:0000256" key="16">
    <source>
        <dbReference type="SAM" id="SignalP"/>
    </source>
</evidence>
<keyword evidence="8 13" id="KW-0472">Membrane</keyword>
<dbReference type="Proteomes" id="UP001280121">
    <property type="component" value="Unassembled WGS sequence"/>
</dbReference>
<comment type="function">
    <text evidence="13">Glutamate-gated receptor that probably acts as non-selective cation channel.</text>
</comment>
<proteinExistence type="inferred from homology"/>
<evidence type="ECO:0000256" key="11">
    <source>
        <dbReference type="ARBA" id="ARBA00023286"/>
    </source>
</evidence>
<sequence length="862" mass="96859">MDTLPDLVLFFLFLILLTFPHNVVANDSTGTGAVGVIVDQSCRRGKETKVAMDIAIQDVYHDMNHRFHLHIINSQSNPIHSAFAAKDLINKYKVQVIVGPQTWEEAQLVADIGNQARVPVLSLVDATPRWAADRWPFMVEAAPNNFIQMKAIAAIIDSWEWHRVTVIYEDTESSKAGIIPHLYDALRKSGVEIAHLLPLPPLVSSSSMSEELERIKQGQCRVILVHLPLPLATKLFERAKEMEMMQKDYVWIATDSFTNLVHSINSSSISSMQGIIGVKSYFPKNESRFQDFYKQFRKRFISEFPEEDNHEPGIYAVQAYDAVLTICQAIIESDYQEDGGHQKLLDTILESEFQGLSGKIEFIGQKSAPMNTFQIINVIGKSYRRLGYWSDAFGFSKSLVGKASNGSSMKCSLGPVLWPGCSLTPPRGWAVPAKAHTLRIGVPNGTTFQEFLTVEYKGSENDISVGGYAIDLFNLTVQNLPYYLSYKFYCFNGTYDELVKEVHLKKFDAAVGDISIVSNRLQYAEFTHPYTQPGLVMVVPARISRSNKAWLFMKPFTNSMWIITGVITIYNGFVVWLIERNHSTELRGSPLNQIGILIWLSFSTLFSLHGEKLHSNLSRMAMVVWLFVALVITQTYTANLSSILTVKKLEATVNNIETLQRSNAMVGHCRGSYLAGYLVDVLHFNRNNIKKFTSANKYAEALRTREIEAIFLDVPIAKLFVAKYCKDFIVAGPTYKTGGFGFAFPRGSELIPDINKSLLNLSEAGKLRDLENKMLEKEKCDGDDADGDDEEGSSISVTSYRVLFILTGGTSTVALVVYVVRCCRKLEDFMSQTTWKLMFSVIKHYRLSRKVSDVESSTNLPS</sequence>
<dbReference type="GO" id="GO:0015276">
    <property type="term" value="F:ligand-gated monoatomic ion channel activity"/>
    <property type="evidence" value="ECO:0007669"/>
    <property type="project" value="InterPro"/>
</dbReference>
<dbReference type="EMBL" id="JANJYI010000008">
    <property type="protein sequence ID" value="KAK2638881.1"/>
    <property type="molecule type" value="Genomic_DNA"/>
</dbReference>
<keyword evidence="11 13" id="KW-1071">Ligand-gated ion channel</keyword>
<feature type="transmembrane region" description="Helical" evidence="15">
    <location>
        <begin position="620"/>
        <end position="638"/>
    </location>
</feature>
<keyword evidence="19" id="KW-1185">Reference proteome</keyword>
<comment type="subcellular location">
    <subcellularLocation>
        <location evidence="1">Membrane</location>
        <topology evidence="1">Multi-pass membrane protein</topology>
    </subcellularLocation>
</comment>
<feature type="domain" description="Ionotropic glutamate receptor C-terminal" evidence="17">
    <location>
        <begin position="439"/>
        <end position="777"/>
    </location>
</feature>
<evidence type="ECO:0000256" key="1">
    <source>
        <dbReference type="ARBA" id="ARBA00004141"/>
    </source>
</evidence>
<dbReference type="Pfam" id="PF00060">
    <property type="entry name" value="Lig_chan"/>
    <property type="match status" value="1"/>
</dbReference>
<evidence type="ECO:0000256" key="3">
    <source>
        <dbReference type="ARBA" id="ARBA00022448"/>
    </source>
</evidence>
<feature type="transmembrane region" description="Helical" evidence="15">
    <location>
        <begin position="802"/>
        <end position="820"/>
    </location>
</feature>
<comment type="caution">
    <text evidence="18">The sequence shown here is derived from an EMBL/GenBank/DDBJ whole genome shotgun (WGS) entry which is preliminary data.</text>
</comment>
<dbReference type="InterPro" id="IPR044440">
    <property type="entry name" value="GABAb_receptor_plant_PBP1"/>
</dbReference>
<keyword evidence="10" id="KW-0325">Glycoprotein</keyword>
<evidence type="ECO:0000256" key="2">
    <source>
        <dbReference type="ARBA" id="ARBA00008685"/>
    </source>
</evidence>
<dbReference type="FunFam" id="3.40.190.10:FF:000054">
    <property type="entry name" value="Glutamate receptor"/>
    <property type="match status" value="1"/>
</dbReference>
<evidence type="ECO:0000256" key="9">
    <source>
        <dbReference type="ARBA" id="ARBA00023170"/>
    </source>
</evidence>
<dbReference type="Gene3D" id="3.40.50.2300">
    <property type="match status" value="2"/>
</dbReference>
<name>A0AAD9WPR9_9ROSI</name>
<dbReference type="Gene3D" id="1.10.287.70">
    <property type="match status" value="1"/>
</dbReference>
<dbReference type="AlphaFoldDB" id="A0AAD9WPR9"/>
<feature type="disulfide bond" evidence="14">
    <location>
        <begin position="725"/>
        <end position="780"/>
    </location>
</feature>
<evidence type="ECO:0000256" key="8">
    <source>
        <dbReference type="ARBA" id="ARBA00023136"/>
    </source>
</evidence>
<dbReference type="InterPro" id="IPR001828">
    <property type="entry name" value="ANF_lig-bd_rcpt"/>
</dbReference>
<dbReference type="Pfam" id="PF01094">
    <property type="entry name" value="ANF_receptor"/>
    <property type="match status" value="1"/>
</dbReference>
<reference evidence="18" key="1">
    <citation type="journal article" date="2023" name="Plant J.">
        <title>Genome sequences and population genomics provide insights into the demographic history, inbreeding, and mutation load of two 'living fossil' tree species of Dipteronia.</title>
        <authorList>
            <person name="Feng Y."/>
            <person name="Comes H.P."/>
            <person name="Chen J."/>
            <person name="Zhu S."/>
            <person name="Lu R."/>
            <person name="Zhang X."/>
            <person name="Li P."/>
            <person name="Qiu J."/>
            <person name="Olsen K.M."/>
            <person name="Qiu Y."/>
        </authorList>
    </citation>
    <scope>NUCLEOTIDE SEQUENCE</scope>
    <source>
        <strain evidence="18">KIB01</strain>
    </source>
</reference>
<dbReference type="PIRSF" id="PIRSF037090">
    <property type="entry name" value="Iontro_Glu-like_rcpt_pln"/>
    <property type="match status" value="1"/>
</dbReference>
<evidence type="ECO:0000256" key="10">
    <source>
        <dbReference type="ARBA" id="ARBA00023180"/>
    </source>
</evidence>
<dbReference type="GO" id="GO:0016020">
    <property type="term" value="C:membrane"/>
    <property type="evidence" value="ECO:0007669"/>
    <property type="project" value="UniProtKB-SubCell"/>
</dbReference>
<keyword evidence="6 15" id="KW-1133">Transmembrane helix</keyword>
<evidence type="ECO:0000256" key="6">
    <source>
        <dbReference type="ARBA" id="ARBA00022989"/>
    </source>
</evidence>
<evidence type="ECO:0000313" key="19">
    <source>
        <dbReference type="Proteomes" id="UP001280121"/>
    </source>
</evidence>
<keyword evidence="5 16" id="KW-0732">Signal</keyword>
<evidence type="ECO:0000256" key="7">
    <source>
        <dbReference type="ARBA" id="ARBA00023065"/>
    </source>
</evidence>
<keyword evidence="3 13" id="KW-0813">Transport</keyword>
<evidence type="ECO:0000256" key="4">
    <source>
        <dbReference type="ARBA" id="ARBA00022692"/>
    </source>
</evidence>
<dbReference type="PANTHER" id="PTHR18966">
    <property type="entry name" value="IONOTROPIC GLUTAMATE RECEPTOR"/>
    <property type="match status" value="1"/>
</dbReference>
<evidence type="ECO:0000256" key="14">
    <source>
        <dbReference type="PIRSR" id="PIRSR037090-50"/>
    </source>
</evidence>
<dbReference type="SMART" id="SM00079">
    <property type="entry name" value="PBPe"/>
    <property type="match status" value="1"/>
</dbReference>
<accession>A0AAD9WPR9</accession>
<keyword evidence="14" id="KW-1015">Disulfide bond</keyword>
<dbReference type="InterPro" id="IPR017103">
    <property type="entry name" value="Iontropic_Glu_rcpt_pln"/>
</dbReference>
<dbReference type="SUPFAM" id="SSF53850">
    <property type="entry name" value="Periplasmic binding protein-like II"/>
    <property type="match status" value="1"/>
</dbReference>
<dbReference type="InterPro" id="IPR028082">
    <property type="entry name" value="Peripla_BP_I"/>
</dbReference>
<organism evidence="18 19">
    <name type="scientific">Dipteronia dyeriana</name>
    <dbReference type="NCBI Taxonomy" id="168575"/>
    <lineage>
        <taxon>Eukaryota</taxon>
        <taxon>Viridiplantae</taxon>
        <taxon>Streptophyta</taxon>
        <taxon>Embryophyta</taxon>
        <taxon>Tracheophyta</taxon>
        <taxon>Spermatophyta</taxon>
        <taxon>Magnoliopsida</taxon>
        <taxon>eudicotyledons</taxon>
        <taxon>Gunneridae</taxon>
        <taxon>Pentapetalae</taxon>
        <taxon>rosids</taxon>
        <taxon>malvids</taxon>
        <taxon>Sapindales</taxon>
        <taxon>Sapindaceae</taxon>
        <taxon>Hippocastanoideae</taxon>
        <taxon>Acereae</taxon>
        <taxon>Dipteronia</taxon>
    </lineage>
</organism>
<dbReference type="FunFam" id="1.10.287.70:FF:000172">
    <property type="entry name" value="Glutamate receptor"/>
    <property type="match status" value="1"/>
</dbReference>
<feature type="signal peptide" evidence="16">
    <location>
        <begin position="1"/>
        <end position="25"/>
    </location>
</feature>
<dbReference type="FunFam" id="3.40.50.2300:FF:000188">
    <property type="entry name" value="Glutamate receptor"/>
    <property type="match status" value="1"/>
</dbReference>
<gene>
    <name evidence="18" type="ORF">Ddye_026676</name>
</gene>
<evidence type="ECO:0000256" key="12">
    <source>
        <dbReference type="ARBA" id="ARBA00023303"/>
    </source>
</evidence>
<dbReference type="Gene3D" id="3.40.190.10">
    <property type="entry name" value="Periplasmic binding protein-like II"/>
    <property type="match status" value="2"/>
</dbReference>